<name>A0A0B7HBW5_9FLAO</name>
<proteinExistence type="predicted"/>
<evidence type="ECO:0000313" key="3">
    <source>
        <dbReference type="Proteomes" id="UP000038055"/>
    </source>
</evidence>
<evidence type="ECO:0000313" key="2">
    <source>
        <dbReference type="EMBL" id="CEN37161.1"/>
    </source>
</evidence>
<dbReference type="EMBL" id="CDOD01000034">
    <property type="protein sequence ID" value="CEN37161.1"/>
    <property type="molecule type" value="Genomic_DNA"/>
</dbReference>
<keyword evidence="1" id="KW-0472">Membrane</keyword>
<accession>A0A0B7HBW5</accession>
<dbReference type="Proteomes" id="UP000038055">
    <property type="component" value="Unassembled WGS sequence"/>
</dbReference>
<sequence length="145" mass="17293">MTKKIELLLEKYFEGETSLQEEKELQEYFNSENVDASLEKYKPIFAYFQKAGLEEFKQKEFPIKVSKKRKLFWKIGIAATFLSIFFGVSYYLKQQKQQQEAEVAFEQVKEALQMISFNYNKGTKKIEYLKDFETTTNKIINLNEF</sequence>
<reference evidence="3" key="1">
    <citation type="submission" date="2015-01" db="EMBL/GenBank/DDBJ databases">
        <authorList>
            <person name="MANFREDI Pablo"/>
        </authorList>
    </citation>
    <scope>NUCLEOTIDE SEQUENCE [LARGE SCALE GENOMIC DNA]</scope>
    <source>
        <strain evidence="3">Ccyn2B</strain>
    </source>
</reference>
<organism evidence="2 3">
    <name type="scientific">Capnocytophaga cynodegmi</name>
    <dbReference type="NCBI Taxonomy" id="28189"/>
    <lineage>
        <taxon>Bacteria</taxon>
        <taxon>Pseudomonadati</taxon>
        <taxon>Bacteroidota</taxon>
        <taxon>Flavobacteriia</taxon>
        <taxon>Flavobacteriales</taxon>
        <taxon>Flavobacteriaceae</taxon>
        <taxon>Capnocytophaga</taxon>
    </lineage>
</organism>
<dbReference type="RefSeq" id="WP_041992961.1">
    <property type="nucleotide sequence ID" value="NZ_CDOD01000034.1"/>
</dbReference>
<keyword evidence="1" id="KW-1133">Transmembrane helix</keyword>
<protein>
    <submittedName>
        <fullName evidence="2">Uncharacterized protein</fullName>
    </submittedName>
</protein>
<dbReference type="STRING" id="28189.CCYN74_70028"/>
<evidence type="ECO:0000256" key="1">
    <source>
        <dbReference type="SAM" id="Phobius"/>
    </source>
</evidence>
<dbReference type="AlphaFoldDB" id="A0A0B7HBW5"/>
<keyword evidence="3" id="KW-1185">Reference proteome</keyword>
<dbReference type="eggNOG" id="ENOG5030JD8">
    <property type="taxonomic scope" value="Bacteria"/>
</dbReference>
<keyword evidence="1" id="KW-0812">Transmembrane</keyword>
<gene>
    <name evidence="2" type="ORF">CCYN2B_40027</name>
</gene>
<feature type="transmembrane region" description="Helical" evidence="1">
    <location>
        <begin position="71"/>
        <end position="92"/>
    </location>
</feature>